<protein>
    <submittedName>
        <fullName evidence="1">Uncharacterized protein</fullName>
    </submittedName>
</protein>
<evidence type="ECO:0000313" key="1">
    <source>
        <dbReference type="EMBL" id="KAK4126393.1"/>
    </source>
</evidence>
<evidence type="ECO:0000313" key="2">
    <source>
        <dbReference type="Proteomes" id="UP001302602"/>
    </source>
</evidence>
<reference evidence="1" key="1">
    <citation type="journal article" date="2023" name="Mol. Phylogenet. Evol.">
        <title>Genome-scale phylogeny and comparative genomics of the fungal order Sordariales.</title>
        <authorList>
            <person name="Hensen N."/>
            <person name="Bonometti L."/>
            <person name="Westerberg I."/>
            <person name="Brannstrom I.O."/>
            <person name="Guillou S."/>
            <person name="Cros-Aarteil S."/>
            <person name="Calhoun S."/>
            <person name="Haridas S."/>
            <person name="Kuo A."/>
            <person name="Mondo S."/>
            <person name="Pangilinan J."/>
            <person name="Riley R."/>
            <person name="LaButti K."/>
            <person name="Andreopoulos B."/>
            <person name="Lipzen A."/>
            <person name="Chen C."/>
            <person name="Yan M."/>
            <person name="Daum C."/>
            <person name="Ng V."/>
            <person name="Clum A."/>
            <person name="Steindorff A."/>
            <person name="Ohm R.A."/>
            <person name="Martin F."/>
            <person name="Silar P."/>
            <person name="Natvig D.O."/>
            <person name="Lalanne C."/>
            <person name="Gautier V."/>
            <person name="Ament-Velasquez S.L."/>
            <person name="Kruys A."/>
            <person name="Hutchinson M.I."/>
            <person name="Powell A.J."/>
            <person name="Barry K."/>
            <person name="Miller A.N."/>
            <person name="Grigoriev I.V."/>
            <person name="Debuchy R."/>
            <person name="Gladieux P."/>
            <person name="Hiltunen Thoren M."/>
            <person name="Johannesson H."/>
        </authorList>
    </citation>
    <scope>NUCLEOTIDE SEQUENCE</scope>
    <source>
        <strain evidence="1">CBS 731.68</strain>
    </source>
</reference>
<dbReference type="Proteomes" id="UP001302602">
    <property type="component" value="Unassembled WGS sequence"/>
</dbReference>
<accession>A0AAN6U4N3</accession>
<sequence>MEFLGHSPRSPSAACCAAESVSDNETWELIQASKNNETALHTIYAPPGVSAAEFRDQFVQARRLKTKFREPQEKSDYVDKNITLTCIIRESWVSASLMGGAKNVAEEMAKLAYFEIEYLDNDASLNPDTVIELAKRDFWIYTKPERIAAKSKANVL</sequence>
<reference evidence="1" key="2">
    <citation type="submission" date="2023-05" db="EMBL/GenBank/DDBJ databases">
        <authorList>
            <consortium name="Lawrence Berkeley National Laboratory"/>
            <person name="Steindorff A."/>
            <person name="Hensen N."/>
            <person name="Bonometti L."/>
            <person name="Westerberg I."/>
            <person name="Brannstrom I.O."/>
            <person name="Guillou S."/>
            <person name="Cros-Aarteil S."/>
            <person name="Calhoun S."/>
            <person name="Haridas S."/>
            <person name="Kuo A."/>
            <person name="Mondo S."/>
            <person name="Pangilinan J."/>
            <person name="Riley R."/>
            <person name="Labutti K."/>
            <person name="Andreopoulos B."/>
            <person name="Lipzen A."/>
            <person name="Chen C."/>
            <person name="Yanf M."/>
            <person name="Daum C."/>
            <person name="Ng V."/>
            <person name="Clum A."/>
            <person name="Ohm R."/>
            <person name="Martin F."/>
            <person name="Silar P."/>
            <person name="Natvig D."/>
            <person name="Lalanne C."/>
            <person name="Gautier V."/>
            <person name="Ament-Velasquez S.L."/>
            <person name="Kruys A."/>
            <person name="Hutchinson M.I."/>
            <person name="Powell A.J."/>
            <person name="Barry K."/>
            <person name="Miller A.N."/>
            <person name="Grigoriev I.V."/>
            <person name="Debuchy R."/>
            <person name="Gladieux P."/>
            <person name="Thoren M.H."/>
            <person name="Johannesson H."/>
        </authorList>
    </citation>
    <scope>NUCLEOTIDE SEQUENCE</scope>
    <source>
        <strain evidence="1">CBS 731.68</strain>
    </source>
</reference>
<keyword evidence="2" id="KW-1185">Reference proteome</keyword>
<dbReference type="RefSeq" id="XP_062650164.1">
    <property type="nucleotide sequence ID" value="XM_062797427.1"/>
</dbReference>
<dbReference type="AlphaFoldDB" id="A0AAN6U4N3"/>
<proteinExistence type="predicted"/>
<comment type="caution">
    <text evidence="1">The sequence shown here is derived from an EMBL/GenBank/DDBJ whole genome shotgun (WGS) entry which is preliminary data.</text>
</comment>
<organism evidence="1 2">
    <name type="scientific">Parathielavia appendiculata</name>
    <dbReference type="NCBI Taxonomy" id="2587402"/>
    <lineage>
        <taxon>Eukaryota</taxon>
        <taxon>Fungi</taxon>
        <taxon>Dikarya</taxon>
        <taxon>Ascomycota</taxon>
        <taxon>Pezizomycotina</taxon>
        <taxon>Sordariomycetes</taxon>
        <taxon>Sordariomycetidae</taxon>
        <taxon>Sordariales</taxon>
        <taxon>Chaetomiaceae</taxon>
        <taxon>Parathielavia</taxon>
    </lineage>
</organism>
<dbReference type="EMBL" id="MU853225">
    <property type="protein sequence ID" value="KAK4126393.1"/>
    <property type="molecule type" value="Genomic_DNA"/>
</dbReference>
<name>A0AAN6U4N3_9PEZI</name>
<dbReference type="GeneID" id="87834200"/>
<gene>
    <name evidence="1" type="ORF">N657DRAFT_710058</name>
</gene>